<reference evidence="1 2" key="1">
    <citation type="journal article" date="2015" name="Environ. Microbiol.">
        <title>Metagenome sequence of Elaphomyces granulatus from sporocarp tissue reveals Ascomycota ectomycorrhizal fingerprints of genome expansion and a Proteobacteria-rich microbiome.</title>
        <authorList>
            <person name="Quandt C.A."/>
            <person name="Kohler A."/>
            <person name="Hesse C.N."/>
            <person name="Sharpton T.J."/>
            <person name="Martin F."/>
            <person name="Spatafora J.W."/>
        </authorList>
    </citation>
    <scope>NUCLEOTIDE SEQUENCE [LARGE SCALE GENOMIC DNA]</scope>
    <source>
        <strain evidence="1 2">OSC145934</strain>
    </source>
</reference>
<name>A0A232LZ59_9EURO</name>
<sequence>MVVFRFNTYLQQLCTEKAVTITSGDPLPATYDIQYDYEEVEDYRKLVQSLELSAGAAISGWGQSSHVDAGYLNRTEFETSLVTYQVRVNCRQQGSIDNSYSFNNYDPPNPHLTYGDRFIADFLSGGQYFARASIISSSSSNHEEIKQAAKVAFTMFGATGEVTEEVKTAVDQINKYAKTESSIIIRGGSNQPAETRRNNLYEIQKMAKDFFDEAREGKHKYRLSAVLWKYTNVSNFNNAFKPFDYSKASKRSWALFDDFTEYTAIEDLIKKVPENKYVGGRDTRNGLEEKRIDEAQKIREKVEKISMDPEEGKRPSTHIPPATFQREVLLAIKSVTMIAQQKPVKNDKFTHIAKPTLDPGAENLFEFKGYDFGDILGTSVVSFGKKGDNYISLLGDRASDAGWQEESFLWAFPKEIEGVAERKIRVSRLQSANLIRMSLIEEQYKLLFSFYAA</sequence>
<keyword evidence="2" id="KW-1185">Reference proteome</keyword>
<dbReference type="Proteomes" id="UP000243515">
    <property type="component" value="Unassembled WGS sequence"/>
</dbReference>
<evidence type="ECO:0000313" key="2">
    <source>
        <dbReference type="Proteomes" id="UP000243515"/>
    </source>
</evidence>
<organism evidence="1 2">
    <name type="scientific">Elaphomyces granulatus</name>
    <dbReference type="NCBI Taxonomy" id="519963"/>
    <lineage>
        <taxon>Eukaryota</taxon>
        <taxon>Fungi</taxon>
        <taxon>Dikarya</taxon>
        <taxon>Ascomycota</taxon>
        <taxon>Pezizomycotina</taxon>
        <taxon>Eurotiomycetes</taxon>
        <taxon>Eurotiomycetidae</taxon>
        <taxon>Eurotiales</taxon>
        <taxon>Elaphomycetaceae</taxon>
        <taxon>Elaphomyces</taxon>
    </lineage>
</organism>
<dbReference type="EMBL" id="NPHW01003522">
    <property type="protein sequence ID" value="OXV09455.1"/>
    <property type="molecule type" value="Genomic_DNA"/>
</dbReference>
<dbReference type="OrthoDB" id="3231004at2759"/>
<proteinExistence type="predicted"/>
<evidence type="ECO:0008006" key="3">
    <source>
        <dbReference type="Google" id="ProtNLM"/>
    </source>
</evidence>
<gene>
    <name evidence="1" type="ORF">Egran_02781</name>
</gene>
<comment type="caution">
    <text evidence="1">The sequence shown here is derived from an EMBL/GenBank/DDBJ whole genome shotgun (WGS) entry which is preliminary data.</text>
</comment>
<accession>A0A232LZ59</accession>
<evidence type="ECO:0000313" key="1">
    <source>
        <dbReference type="EMBL" id="OXV09455.1"/>
    </source>
</evidence>
<dbReference type="AlphaFoldDB" id="A0A232LZ59"/>
<protein>
    <recommendedName>
        <fullName evidence="3">MACPF domain-containing protein</fullName>
    </recommendedName>
</protein>